<name>A0A6J2UK10_DROLE</name>
<reference evidence="12" key="1">
    <citation type="submission" date="2025-08" db="UniProtKB">
        <authorList>
            <consortium name="RefSeq"/>
        </authorList>
    </citation>
    <scope>IDENTIFICATION</scope>
    <source>
        <strain evidence="12">11010-0011.00</strain>
        <tissue evidence="12">Whole body</tissue>
    </source>
</reference>
<evidence type="ECO:0000256" key="7">
    <source>
        <dbReference type="ARBA" id="ARBA00022989"/>
    </source>
</evidence>
<dbReference type="Proteomes" id="UP000504634">
    <property type="component" value="Unplaced"/>
</dbReference>
<evidence type="ECO:0000256" key="1">
    <source>
        <dbReference type="ARBA" id="ARBA00004323"/>
    </source>
</evidence>
<evidence type="ECO:0000256" key="5">
    <source>
        <dbReference type="ARBA" id="ARBA00022692"/>
    </source>
</evidence>
<dbReference type="PANTHER" id="PTHR11214:SF314">
    <property type="entry name" value="HEXOSYLTRANSFERASE"/>
    <property type="match status" value="1"/>
</dbReference>
<gene>
    <name evidence="12" type="primary">LOC115634774</name>
</gene>
<keyword evidence="8 10" id="KW-0333">Golgi apparatus</keyword>
<protein>
    <recommendedName>
        <fullName evidence="10">Hexosyltransferase</fullName>
        <ecNumber evidence="10">2.4.1.-</ecNumber>
    </recommendedName>
</protein>
<dbReference type="Pfam" id="PF01762">
    <property type="entry name" value="Galactosyl_T"/>
    <property type="match status" value="1"/>
</dbReference>
<dbReference type="PANTHER" id="PTHR11214">
    <property type="entry name" value="BETA-1,3-N-ACETYLGLUCOSAMINYLTRANSFERASE"/>
    <property type="match status" value="1"/>
</dbReference>
<evidence type="ECO:0000256" key="8">
    <source>
        <dbReference type="ARBA" id="ARBA00023034"/>
    </source>
</evidence>
<dbReference type="RefSeq" id="XP_030388530.1">
    <property type="nucleotide sequence ID" value="XM_030532670.1"/>
</dbReference>
<evidence type="ECO:0000256" key="10">
    <source>
        <dbReference type="RuleBase" id="RU363063"/>
    </source>
</evidence>
<keyword evidence="3 10" id="KW-0328">Glycosyltransferase</keyword>
<dbReference type="GO" id="GO:0000139">
    <property type="term" value="C:Golgi membrane"/>
    <property type="evidence" value="ECO:0007669"/>
    <property type="project" value="UniProtKB-SubCell"/>
</dbReference>
<keyword evidence="5 10" id="KW-0812">Transmembrane</keyword>
<comment type="subcellular location">
    <subcellularLocation>
        <location evidence="1 10">Golgi apparatus membrane</location>
        <topology evidence="1 10">Single-pass type II membrane protein</topology>
    </subcellularLocation>
</comment>
<keyword evidence="11" id="KW-1185">Reference proteome</keyword>
<keyword evidence="6 10" id="KW-0735">Signal-anchor</keyword>
<dbReference type="AlphaFoldDB" id="A0A6J2UK10"/>
<dbReference type="OrthoDB" id="5512589at2759"/>
<dbReference type="GO" id="GO:0016758">
    <property type="term" value="F:hexosyltransferase activity"/>
    <property type="evidence" value="ECO:0007669"/>
    <property type="project" value="InterPro"/>
</dbReference>
<evidence type="ECO:0000256" key="9">
    <source>
        <dbReference type="ARBA" id="ARBA00023136"/>
    </source>
</evidence>
<proteinExistence type="inferred from homology"/>
<sequence length="461" mass="53569">MARAKRPLAAKNTEEQRSLLTDINLGDLDEEVKLSGKAATAKILTRGTYSISVRNRRKYWYWQRGALRRFLFCVPVVFLLVLVVFYLPIYTDVQNRRSALPDWTYNTSRDIKDYVLPLEQTALIVPRDFCRAKTFVIIAVCSGLQNFVQRQTIRETWGNTTEFNYSKFSKLHGHLKGHYLERIPARLKLYEDHLKSAPVRVIFIVGRSKYESLLGNETLERLHNEAEHYNDIIQENFIDSYNNLTLKSVLALKHMSKDCSNSSAFFLKCDDDTFVNVPNLLHFLLGGTLPLYNDTLEYYDVLTAMVMSPENRLNATKGIMRGHQFCSARPVSNVTNKWYMPYYMYPKEAYPKYLSGAGYLMSMDVAQGLYKAALNTTLIYLEDIYITALCAEKARVKRQHHPLFSYTYPRHLCAFKGAITQHEVKDDSMMEAWQFVSNYSIKCDPPGRYFKQMRLRKHINC</sequence>
<dbReference type="Gene3D" id="3.90.550.50">
    <property type="match status" value="1"/>
</dbReference>
<dbReference type="EC" id="2.4.1.-" evidence="10"/>
<evidence type="ECO:0000256" key="6">
    <source>
        <dbReference type="ARBA" id="ARBA00022968"/>
    </source>
</evidence>
<keyword evidence="4" id="KW-0808">Transferase</keyword>
<feature type="transmembrane region" description="Helical" evidence="10">
    <location>
        <begin position="66"/>
        <end position="87"/>
    </location>
</feature>
<evidence type="ECO:0000256" key="2">
    <source>
        <dbReference type="ARBA" id="ARBA00008661"/>
    </source>
</evidence>
<keyword evidence="7 10" id="KW-1133">Transmembrane helix</keyword>
<dbReference type="GeneID" id="115634774"/>
<dbReference type="InterPro" id="IPR002659">
    <property type="entry name" value="Glyco_trans_31"/>
</dbReference>
<organism evidence="11 12">
    <name type="scientific">Drosophila lebanonensis</name>
    <name type="common">Fruit fly</name>
    <name type="synonym">Scaptodrosophila lebanonensis</name>
    <dbReference type="NCBI Taxonomy" id="7225"/>
    <lineage>
        <taxon>Eukaryota</taxon>
        <taxon>Metazoa</taxon>
        <taxon>Ecdysozoa</taxon>
        <taxon>Arthropoda</taxon>
        <taxon>Hexapoda</taxon>
        <taxon>Insecta</taxon>
        <taxon>Pterygota</taxon>
        <taxon>Neoptera</taxon>
        <taxon>Endopterygota</taxon>
        <taxon>Diptera</taxon>
        <taxon>Brachycera</taxon>
        <taxon>Muscomorpha</taxon>
        <taxon>Ephydroidea</taxon>
        <taxon>Drosophilidae</taxon>
        <taxon>Scaptodrosophila</taxon>
    </lineage>
</organism>
<evidence type="ECO:0000313" key="11">
    <source>
        <dbReference type="Proteomes" id="UP000504634"/>
    </source>
</evidence>
<accession>A0A6J2UK10</accession>
<keyword evidence="9 10" id="KW-0472">Membrane</keyword>
<evidence type="ECO:0000256" key="4">
    <source>
        <dbReference type="ARBA" id="ARBA00022679"/>
    </source>
</evidence>
<evidence type="ECO:0000256" key="3">
    <source>
        <dbReference type="ARBA" id="ARBA00022676"/>
    </source>
</evidence>
<dbReference type="GO" id="GO:0006493">
    <property type="term" value="P:protein O-linked glycosylation"/>
    <property type="evidence" value="ECO:0007669"/>
    <property type="project" value="TreeGrafter"/>
</dbReference>
<comment type="similarity">
    <text evidence="2 10">Belongs to the glycosyltransferase 31 family.</text>
</comment>
<evidence type="ECO:0000313" key="12">
    <source>
        <dbReference type="RefSeq" id="XP_030388530.1"/>
    </source>
</evidence>